<name>B3S0U2_TRIAD</name>
<evidence type="ECO:0000256" key="6">
    <source>
        <dbReference type="ARBA" id="ARBA00022846"/>
    </source>
</evidence>
<evidence type="ECO:0000256" key="8">
    <source>
        <dbReference type="ARBA" id="ARBA00023054"/>
    </source>
</evidence>
<keyword evidence="10" id="KW-0206">Cytoskeleton</keyword>
<evidence type="ECO:0000256" key="2">
    <source>
        <dbReference type="ARBA" id="ARBA00010738"/>
    </source>
</evidence>
<dbReference type="GO" id="GO:0007283">
    <property type="term" value="P:spermatogenesis"/>
    <property type="evidence" value="ECO:0007669"/>
    <property type="project" value="UniProtKB-KW"/>
</dbReference>
<keyword evidence="5" id="KW-0221">Differentiation</keyword>
<keyword evidence="6" id="KW-0282">Flagellum</keyword>
<feature type="domain" description="Dynein regulatory complex subunit 7 MORN" evidence="15">
    <location>
        <begin position="393"/>
        <end position="688"/>
    </location>
</feature>
<proteinExistence type="inferred from homology"/>
<evidence type="ECO:0000259" key="14">
    <source>
        <dbReference type="Pfam" id="PF24656"/>
    </source>
</evidence>
<dbReference type="OMA" id="CRDDYIT"/>
<dbReference type="Pfam" id="PF24656">
    <property type="entry name" value="CEPT76_peptidase"/>
    <property type="match status" value="2"/>
</dbReference>
<dbReference type="OrthoDB" id="10262874at2759"/>
<sequence>MYHIQGSQGIPPGNMEELKKRLASITIEAPKIDLPNDIDVDQLPLSYTQNSQKEELILSYCDNFKKQFAHLYRDRKPLFMTPLNECGIEKLICTSLHPTELPYKELYTYDGAATFVSDFLTFEPLTPTTEPPNILCSSTTILRRQKGNSFDFSMLLCSLLLGVGYDAYCVLGYASRETTYMDQSREFCPLITQQEELVEVEATKEQNKYTVKPPKDLRSKYLRDQDKKRVEEIKNEENKQKEIELKRIAALEKPKPDPLHGLRVHCWVMILSGKREVAETFFIEPLTGQARSAQDDNYLGIECVWNNLNFWVNMQDCSEGVQNMIYDLGDPAKWEFLFPNVDKPLLALHQKEDDSILDLDDDEEEIKDEQIDLPPAWIEAIEISRTEYQTRSPQGKKTILYKRAKLEKFAEYLVRDGLITKLSIFDDIEMKNVLKTKEWFKHRKDKLNLRCYDHTTGKITEEFSPGRIGSNIGKMQALKEHTFQYSAPGPENERVMIFYSPARVDGLVSREETPTSMVETFKDRPDFLYYRATYFGSRAKKFGPAKKYNPMTESERPILKIVERFNRNAEKLADDDVAERIFQISDNRIQLIYHLGDNRITASKREFLKPANAHDKGVTLSMTPDMTSTFQVDIHQKQPKLRHLYEMLTSLISEELKSIDAVRASEAEVREILIDRSKEETASELSISVYDTDRNVKAKLHREELLRQQREEELHRDERELDYLAPFLAQIENAENITRSNAYELKEKCLQDLKQRLIDQANLIQSRFEKETQELQRKQAWYQQNQASMQKEDEEEYLNYCSEAMFRIHILELRLNRHKELAPHKYLALEQKLRSDPRLAEFFN</sequence>
<dbReference type="GO" id="GO:0031514">
    <property type="term" value="C:motile cilium"/>
    <property type="evidence" value="ECO:0000318"/>
    <property type="project" value="GO_Central"/>
</dbReference>
<keyword evidence="9" id="KW-0969">Cilium</keyword>
<evidence type="ECO:0000256" key="9">
    <source>
        <dbReference type="ARBA" id="ARBA00023069"/>
    </source>
</evidence>
<evidence type="ECO:0000256" key="11">
    <source>
        <dbReference type="ARBA" id="ARBA00023273"/>
    </source>
</evidence>
<keyword evidence="18" id="KW-1185">Reference proteome</keyword>
<dbReference type="Pfam" id="PF24671">
    <property type="entry name" value="DRC7_C"/>
    <property type="match status" value="1"/>
</dbReference>
<dbReference type="STRING" id="10228.B3S0U2"/>
<dbReference type="InterPro" id="IPR056290">
    <property type="entry name" value="CEPT76/DRC7_peptidase-like_dom"/>
</dbReference>
<dbReference type="GO" id="GO:0030154">
    <property type="term" value="P:cell differentiation"/>
    <property type="evidence" value="ECO:0007669"/>
    <property type="project" value="UniProtKB-KW"/>
</dbReference>
<feature type="domain" description="Dynein regulatory complex subunit 7 C-terminal" evidence="16">
    <location>
        <begin position="735"/>
        <end position="842"/>
    </location>
</feature>
<keyword evidence="7" id="KW-0744">Spermatogenesis</keyword>
<evidence type="ECO:0000259" key="15">
    <source>
        <dbReference type="Pfam" id="PF24667"/>
    </source>
</evidence>
<dbReference type="InterPro" id="IPR056292">
    <property type="entry name" value="DRC7_C"/>
</dbReference>
<dbReference type="GeneID" id="6754444"/>
<feature type="domain" description="CEP76/DRC7 peptidase-like" evidence="14">
    <location>
        <begin position="264"/>
        <end position="335"/>
    </location>
</feature>
<dbReference type="RefSeq" id="XP_002113590.1">
    <property type="nucleotide sequence ID" value="XM_002113554.1"/>
</dbReference>
<accession>B3S0U2</accession>
<gene>
    <name evidence="17" type="ORF">TRIADDRAFT_57170</name>
</gene>
<evidence type="ECO:0000256" key="13">
    <source>
        <dbReference type="ARBA" id="ARBA00031733"/>
    </source>
</evidence>
<evidence type="ECO:0000256" key="10">
    <source>
        <dbReference type="ARBA" id="ARBA00023212"/>
    </source>
</evidence>
<evidence type="ECO:0000256" key="4">
    <source>
        <dbReference type="ARBA" id="ARBA00022490"/>
    </source>
</evidence>
<dbReference type="CTD" id="6754444"/>
<protein>
    <recommendedName>
        <fullName evidence="3">Dynein regulatory complex subunit 7</fullName>
    </recommendedName>
    <alternativeName>
        <fullName evidence="12">Coiled-coil domain-containing protein 135</fullName>
    </alternativeName>
    <alternativeName>
        <fullName evidence="13">Coiled-coil domain-containing protein lobo homolog</fullName>
    </alternativeName>
</protein>
<dbReference type="SUPFAM" id="SSF54001">
    <property type="entry name" value="Cysteine proteinases"/>
    <property type="match status" value="1"/>
</dbReference>
<evidence type="ECO:0000259" key="16">
    <source>
        <dbReference type="Pfam" id="PF24671"/>
    </source>
</evidence>
<dbReference type="AlphaFoldDB" id="B3S0U2"/>
<dbReference type="PANTHER" id="PTHR35249">
    <property type="entry name" value="DYNEIN REGULATORY COMPLEX SUBUNIT 7"/>
    <property type="match status" value="1"/>
</dbReference>
<evidence type="ECO:0000313" key="18">
    <source>
        <dbReference type="Proteomes" id="UP000009022"/>
    </source>
</evidence>
<evidence type="ECO:0000256" key="3">
    <source>
        <dbReference type="ARBA" id="ARBA00021303"/>
    </source>
</evidence>
<feature type="domain" description="CEP76/DRC7 peptidase-like" evidence="14">
    <location>
        <begin position="134"/>
        <end position="180"/>
    </location>
</feature>
<keyword evidence="4" id="KW-0963">Cytoplasm</keyword>
<evidence type="ECO:0000313" key="17">
    <source>
        <dbReference type="EMBL" id="EDV24064.1"/>
    </source>
</evidence>
<dbReference type="GO" id="GO:0048870">
    <property type="term" value="P:cell motility"/>
    <property type="evidence" value="ECO:0000318"/>
    <property type="project" value="GO_Central"/>
</dbReference>
<comment type="subcellular location">
    <subcellularLocation>
        <location evidence="1">Cytoplasm</location>
        <location evidence="1">Cytoskeleton</location>
        <location evidence="1">Flagellum axoneme</location>
    </subcellularLocation>
</comment>
<dbReference type="PANTHER" id="PTHR35249:SF2">
    <property type="entry name" value="DYNEIN REGULATORY COMPLEX SUBUNIT 7"/>
    <property type="match status" value="1"/>
</dbReference>
<keyword evidence="8" id="KW-0175">Coiled coil</keyword>
<keyword evidence="11" id="KW-0966">Cell projection</keyword>
<dbReference type="InterPro" id="IPR033551">
    <property type="entry name" value="DRC7/lobo"/>
</dbReference>
<evidence type="ECO:0000256" key="7">
    <source>
        <dbReference type="ARBA" id="ARBA00022871"/>
    </source>
</evidence>
<dbReference type="InterPro" id="IPR038765">
    <property type="entry name" value="Papain-like_cys_pep_sf"/>
</dbReference>
<dbReference type="EMBL" id="DS985246">
    <property type="protein sequence ID" value="EDV24064.1"/>
    <property type="molecule type" value="Genomic_DNA"/>
</dbReference>
<dbReference type="Proteomes" id="UP000009022">
    <property type="component" value="Unassembled WGS sequence"/>
</dbReference>
<reference evidence="17 18" key="1">
    <citation type="journal article" date="2008" name="Nature">
        <title>The Trichoplax genome and the nature of placozoans.</title>
        <authorList>
            <person name="Srivastava M."/>
            <person name="Begovic E."/>
            <person name="Chapman J."/>
            <person name="Putnam N.H."/>
            <person name="Hellsten U."/>
            <person name="Kawashima T."/>
            <person name="Kuo A."/>
            <person name="Mitros T."/>
            <person name="Salamov A."/>
            <person name="Carpenter M.L."/>
            <person name="Signorovitch A.Y."/>
            <person name="Moreno M.A."/>
            <person name="Kamm K."/>
            <person name="Grimwood J."/>
            <person name="Schmutz J."/>
            <person name="Shapiro H."/>
            <person name="Grigoriev I.V."/>
            <person name="Buss L.W."/>
            <person name="Schierwater B."/>
            <person name="Dellaporta S.L."/>
            <person name="Rokhsar D.S."/>
        </authorList>
    </citation>
    <scope>NUCLEOTIDE SEQUENCE [LARGE SCALE GENOMIC DNA]</scope>
    <source>
        <strain evidence="17 18">Grell-BS-1999</strain>
    </source>
</reference>
<dbReference type="FunCoup" id="B3S0U2">
    <property type="interactions" value="12"/>
</dbReference>
<dbReference type="InterPro" id="IPR056291">
    <property type="entry name" value="MORN_DRC7"/>
</dbReference>
<dbReference type="KEGG" id="tad:TRIADDRAFT_57170"/>
<evidence type="ECO:0000256" key="1">
    <source>
        <dbReference type="ARBA" id="ARBA00004611"/>
    </source>
</evidence>
<organism evidence="17 18">
    <name type="scientific">Trichoplax adhaerens</name>
    <name type="common">Trichoplax reptans</name>
    <dbReference type="NCBI Taxonomy" id="10228"/>
    <lineage>
        <taxon>Eukaryota</taxon>
        <taxon>Metazoa</taxon>
        <taxon>Placozoa</taxon>
        <taxon>Uniplacotomia</taxon>
        <taxon>Trichoplacea</taxon>
        <taxon>Trichoplacidae</taxon>
        <taxon>Trichoplax</taxon>
    </lineage>
</organism>
<dbReference type="eggNOG" id="ENOG502QRNZ">
    <property type="taxonomic scope" value="Eukaryota"/>
</dbReference>
<evidence type="ECO:0000256" key="12">
    <source>
        <dbReference type="ARBA" id="ARBA00031627"/>
    </source>
</evidence>
<dbReference type="HOGENOM" id="CLU_016052_0_0_1"/>
<evidence type="ECO:0000256" key="5">
    <source>
        <dbReference type="ARBA" id="ARBA00022782"/>
    </source>
</evidence>
<comment type="similarity">
    <text evidence="2">Belongs to the DRC7 family.</text>
</comment>
<dbReference type="InParanoid" id="B3S0U2"/>
<dbReference type="Pfam" id="PF24667">
    <property type="entry name" value="MORN_DRC7"/>
    <property type="match status" value="1"/>
</dbReference>
<dbReference type="PhylomeDB" id="B3S0U2"/>